<evidence type="ECO:0000313" key="6">
    <source>
        <dbReference type="Proteomes" id="UP000314982"/>
    </source>
</evidence>
<dbReference type="PANTHER" id="PTHR10196">
    <property type="entry name" value="SUGAR KINASE"/>
    <property type="match status" value="1"/>
</dbReference>
<sequence>TFMVTAHTTSKMQDQLILALDQGTTSSRAILFNRSGDIVSSAQKEFRQIYPQPGWVEHDPMEIWAGQVGVAAEALARAGIPGSQIAAIGITNQRETTVVWDRDSGQPVYNA</sequence>
<dbReference type="PANTHER" id="PTHR10196:SF69">
    <property type="entry name" value="GLYCEROL KINASE"/>
    <property type="match status" value="1"/>
</dbReference>
<evidence type="ECO:0000256" key="2">
    <source>
        <dbReference type="ARBA" id="ARBA00022679"/>
    </source>
</evidence>
<evidence type="ECO:0000259" key="4">
    <source>
        <dbReference type="Pfam" id="PF00370"/>
    </source>
</evidence>
<dbReference type="GO" id="GO:0005829">
    <property type="term" value="C:cytosol"/>
    <property type="evidence" value="ECO:0007669"/>
    <property type="project" value="TreeGrafter"/>
</dbReference>
<organism evidence="5 6">
    <name type="scientific">Hucho hucho</name>
    <name type="common">huchen</name>
    <dbReference type="NCBI Taxonomy" id="62062"/>
    <lineage>
        <taxon>Eukaryota</taxon>
        <taxon>Metazoa</taxon>
        <taxon>Chordata</taxon>
        <taxon>Craniata</taxon>
        <taxon>Vertebrata</taxon>
        <taxon>Euteleostomi</taxon>
        <taxon>Actinopterygii</taxon>
        <taxon>Neopterygii</taxon>
        <taxon>Teleostei</taxon>
        <taxon>Protacanthopterygii</taxon>
        <taxon>Salmoniformes</taxon>
        <taxon>Salmonidae</taxon>
        <taxon>Salmoninae</taxon>
        <taxon>Hucho</taxon>
    </lineage>
</organism>
<dbReference type="SUPFAM" id="SSF53067">
    <property type="entry name" value="Actin-like ATPase domain"/>
    <property type="match status" value="1"/>
</dbReference>
<protein>
    <recommendedName>
        <fullName evidence="4">Carbohydrate kinase FGGY N-terminal domain-containing protein</fullName>
    </recommendedName>
</protein>
<proteinExistence type="inferred from homology"/>
<evidence type="ECO:0000256" key="1">
    <source>
        <dbReference type="ARBA" id="ARBA00009156"/>
    </source>
</evidence>
<dbReference type="GeneTree" id="ENSGT01000000214434"/>
<dbReference type="GO" id="GO:0019563">
    <property type="term" value="P:glycerol catabolic process"/>
    <property type="evidence" value="ECO:0007669"/>
    <property type="project" value="TreeGrafter"/>
</dbReference>
<evidence type="ECO:0000256" key="3">
    <source>
        <dbReference type="ARBA" id="ARBA00022777"/>
    </source>
</evidence>
<dbReference type="InterPro" id="IPR043129">
    <property type="entry name" value="ATPase_NBD"/>
</dbReference>
<dbReference type="GO" id="GO:0004370">
    <property type="term" value="F:glycerol kinase activity"/>
    <property type="evidence" value="ECO:0007669"/>
    <property type="project" value="TreeGrafter"/>
</dbReference>
<reference evidence="6" key="1">
    <citation type="submission" date="2018-06" db="EMBL/GenBank/DDBJ databases">
        <title>Genome assembly of Danube salmon.</title>
        <authorList>
            <person name="Macqueen D.J."/>
            <person name="Gundappa M.K."/>
        </authorList>
    </citation>
    <scope>NUCLEOTIDE SEQUENCE [LARGE SCALE GENOMIC DNA]</scope>
</reference>
<dbReference type="InterPro" id="IPR018484">
    <property type="entry name" value="FGGY_N"/>
</dbReference>
<comment type="similarity">
    <text evidence="1">Belongs to the FGGY kinase family.</text>
</comment>
<dbReference type="STRING" id="62062.ENSHHUP00000030586"/>
<keyword evidence="3" id="KW-0418">Kinase</keyword>
<name>A0A4W5LW91_9TELE</name>
<reference evidence="5" key="3">
    <citation type="submission" date="2025-09" db="UniProtKB">
        <authorList>
            <consortium name="Ensembl"/>
        </authorList>
    </citation>
    <scope>IDENTIFICATION</scope>
</reference>
<keyword evidence="2" id="KW-0808">Transferase</keyword>
<dbReference type="Ensembl" id="ENSHHUT00000031860.1">
    <property type="protein sequence ID" value="ENSHHUP00000030586.1"/>
    <property type="gene ID" value="ENSHHUG00000019484.1"/>
</dbReference>
<dbReference type="Pfam" id="PF00370">
    <property type="entry name" value="FGGY_N"/>
    <property type="match status" value="1"/>
</dbReference>
<dbReference type="Gene3D" id="3.30.420.40">
    <property type="match status" value="1"/>
</dbReference>
<keyword evidence="6" id="KW-1185">Reference proteome</keyword>
<evidence type="ECO:0000313" key="5">
    <source>
        <dbReference type="Ensembl" id="ENSHHUP00000030586.1"/>
    </source>
</evidence>
<dbReference type="Proteomes" id="UP000314982">
    <property type="component" value="Unassembled WGS sequence"/>
</dbReference>
<reference evidence="5" key="2">
    <citation type="submission" date="2025-08" db="UniProtKB">
        <authorList>
            <consortium name="Ensembl"/>
        </authorList>
    </citation>
    <scope>IDENTIFICATION</scope>
</reference>
<dbReference type="AlphaFoldDB" id="A0A4W5LW91"/>
<feature type="domain" description="Carbohydrate kinase FGGY N-terminal" evidence="4">
    <location>
        <begin position="16"/>
        <end position="111"/>
    </location>
</feature>
<accession>A0A4W5LW91</accession>